<dbReference type="InterPro" id="IPR036236">
    <property type="entry name" value="Znf_C2H2_sf"/>
</dbReference>
<evidence type="ECO:0000259" key="12">
    <source>
        <dbReference type="PROSITE" id="PS50950"/>
    </source>
</evidence>
<dbReference type="PROSITE" id="PS50950">
    <property type="entry name" value="ZF_THAP"/>
    <property type="match status" value="1"/>
</dbReference>
<feature type="compositionally biased region" description="Basic and acidic residues" evidence="10">
    <location>
        <begin position="513"/>
        <end position="534"/>
    </location>
</feature>
<gene>
    <name evidence="13" type="primary">Nfu_g_1_020446</name>
</gene>
<dbReference type="SMART" id="SM00692">
    <property type="entry name" value="DM3"/>
    <property type="match status" value="1"/>
</dbReference>
<dbReference type="SMART" id="SM00980">
    <property type="entry name" value="THAP"/>
    <property type="match status" value="1"/>
</dbReference>
<feature type="domain" description="C2H2-type" evidence="11">
    <location>
        <begin position="403"/>
        <end position="430"/>
    </location>
</feature>
<dbReference type="SMART" id="SM00355">
    <property type="entry name" value="ZnF_C2H2"/>
    <property type="match status" value="6"/>
</dbReference>
<keyword evidence="7" id="KW-0539">Nucleus</keyword>
<feature type="domain" description="C2H2-type" evidence="11">
    <location>
        <begin position="487"/>
        <end position="515"/>
    </location>
</feature>
<feature type="compositionally biased region" description="Basic residues" evidence="10">
    <location>
        <begin position="573"/>
        <end position="584"/>
    </location>
</feature>
<keyword evidence="6 9" id="KW-0238">DNA-binding</keyword>
<dbReference type="GO" id="GO:0003677">
    <property type="term" value="F:DNA binding"/>
    <property type="evidence" value="ECO:0007669"/>
    <property type="project" value="UniProtKB-UniRule"/>
</dbReference>
<dbReference type="AlphaFoldDB" id="A0A1A8DLP7"/>
<evidence type="ECO:0000256" key="3">
    <source>
        <dbReference type="ARBA" id="ARBA00022737"/>
    </source>
</evidence>
<reference evidence="13" key="2">
    <citation type="submission" date="2016-06" db="EMBL/GenBank/DDBJ databases">
        <title>The genome of a short-lived fish provides insights into sex chromosome evolution and the genetic control of aging.</title>
        <authorList>
            <person name="Reichwald K."/>
            <person name="Felder M."/>
            <person name="Petzold A."/>
            <person name="Koch P."/>
            <person name="Groth M."/>
            <person name="Platzer M."/>
        </authorList>
    </citation>
    <scope>NUCLEOTIDE SEQUENCE</scope>
    <source>
        <tissue evidence="13">Brain</tissue>
    </source>
</reference>
<dbReference type="Gene3D" id="3.30.160.60">
    <property type="entry name" value="Classic Zinc Finger"/>
    <property type="match status" value="5"/>
</dbReference>
<evidence type="ECO:0000256" key="8">
    <source>
        <dbReference type="PROSITE-ProRule" id="PRU00042"/>
    </source>
</evidence>
<dbReference type="EMBL" id="HAEA01005978">
    <property type="protein sequence ID" value="SBQ34458.1"/>
    <property type="molecule type" value="Transcribed_RNA"/>
</dbReference>
<sequence length="649" mass="74005">MCSVGGCESWRRSAQRFRLPDDPEVRQMWATFIAKANEHRCAEPSWTEIAVCCEHFTVDCFDNETGSVRLKPGAVPSVCVDSGPETVGSFGSEVHGDEIYQPKTRHDSAPCSEESSQNVLGSDKSLVHTGASCSTESSECIKEQPWLIADLIKKKAALLKEKGKFLVNEKHLLPLFSRKCPSCEGKLKMHKVTCGVAVSFNQLCLQCDYIYEWKNQADRCAEAAEDGHVTEISETEAEDSGGVSDVPEIVAVLDKDDYSEATSEEMSDPGEVDSDDDWIPENLNLDKAEEVFPVRMFRARPNESNKYIDYCDYLSLTPAHRQLCTDCGRFHDRRKPHTCEHKMKPYSCIICGKRCVTEVALNFHSRIHNESYEHPCKYCNAVFKLKADKSIHEQLHIGEEKPFKCPECPMKFAKSRERKIHLEDHRGKVDLKCRFCGLEFYRELSIKRHLLVHTGEKPFKCSVCQRCFNQASHLKSHMRMHTGERPYKCKHCDKQFNHNVSLKTHVQRYHTDLESKEEAQKEVQEEDTGCEKEILQSNKPKRRCTGRPVGRPKGLESEKHGAENGVQGQRSNGGKRKYKWRRKKQLTEEDSEDELSESNASLDSEEEWCIKSPKKEAGSRKRMVKASGSEEKDPKSITGRKLTKKVDKI</sequence>
<evidence type="ECO:0000256" key="1">
    <source>
        <dbReference type="ARBA" id="ARBA00004123"/>
    </source>
</evidence>
<evidence type="ECO:0000313" key="13">
    <source>
        <dbReference type="EMBL" id="SBQ34458.1"/>
    </source>
</evidence>
<keyword evidence="4 8" id="KW-0863">Zinc-finger</keyword>
<evidence type="ECO:0000256" key="7">
    <source>
        <dbReference type="ARBA" id="ARBA00023242"/>
    </source>
</evidence>
<keyword evidence="5" id="KW-0862">Zinc</keyword>
<dbReference type="InterPro" id="IPR050888">
    <property type="entry name" value="ZnF_C2H2-type_TF"/>
</dbReference>
<feature type="domain" description="C2H2-type" evidence="11">
    <location>
        <begin position="431"/>
        <end position="458"/>
    </location>
</feature>
<proteinExistence type="predicted"/>
<name>A0A1A8DLP7_NOTKA</name>
<dbReference type="InterPro" id="IPR006612">
    <property type="entry name" value="THAP_Znf"/>
</dbReference>
<dbReference type="GO" id="GO:0008270">
    <property type="term" value="F:zinc ion binding"/>
    <property type="evidence" value="ECO:0007669"/>
    <property type="project" value="UniProtKB-KW"/>
</dbReference>
<feature type="region of interest" description="Disordered" evidence="10">
    <location>
        <begin position="513"/>
        <end position="649"/>
    </location>
</feature>
<evidence type="ECO:0000256" key="2">
    <source>
        <dbReference type="ARBA" id="ARBA00022723"/>
    </source>
</evidence>
<feature type="domain" description="C2H2-type" evidence="11">
    <location>
        <begin position="346"/>
        <end position="373"/>
    </location>
</feature>
<feature type="domain" description="THAP-type" evidence="12">
    <location>
        <begin position="1"/>
        <end position="79"/>
    </location>
</feature>
<dbReference type="GO" id="GO:0005634">
    <property type="term" value="C:nucleus"/>
    <property type="evidence" value="ECO:0007669"/>
    <property type="project" value="UniProtKB-SubCell"/>
</dbReference>
<keyword evidence="3" id="KW-0677">Repeat</keyword>
<evidence type="ECO:0000256" key="6">
    <source>
        <dbReference type="ARBA" id="ARBA00023125"/>
    </source>
</evidence>
<keyword evidence="2" id="KW-0479">Metal-binding</keyword>
<evidence type="ECO:0000256" key="9">
    <source>
        <dbReference type="PROSITE-ProRule" id="PRU00309"/>
    </source>
</evidence>
<dbReference type="PROSITE" id="PS00028">
    <property type="entry name" value="ZINC_FINGER_C2H2_1"/>
    <property type="match status" value="6"/>
</dbReference>
<evidence type="ECO:0000256" key="4">
    <source>
        <dbReference type="ARBA" id="ARBA00022771"/>
    </source>
</evidence>
<comment type="subcellular location">
    <subcellularLocation>
        <location evidence="1">Nucleus</location>
    </subcellularLocation>
</comment>
<feature type="compositionally biased region" description="Basic and acidic residues" evidence="10">
    <location>
        <begin position="553"/>
        <end position="562"/>
    </location>
</feature>
<dbReference type="SUPFAM" id="SSF57716">
    <property type="entry name" value="Glucocorticoid receptor-like (DNA-binding domain)"/>
    <property type="match status" value="1"/>
</dbReference>
<dbReference type="Pfam" id="PF00096">
    <property type="entry name" value="zf-C2H2"/>
    <property type="match status" value="2"/>
</dbReference>
<dbReference type="FunFam" id="3.30.160.60:FF:000690">
    <property type="entry name" value="Zinc finger protein 354C"/>
    <property type="match status" value="1"/>
</dbReference>
<dbReference type="SUPFAM" id="SSF57667">
    <property type="entry name" value="beta-beta-alpha zinc fingers"/>
    <property type="match status" value="3"/>
</dbReference>
<evidence type="ECO:0000256" key="5">
    <source>
        <dbReference type="ARBA" id="ARBA00022833"/>
    </source>
</evidence>
<reference evidence="13" key="1">
    <citation type="submission" date="2016-05" db="EMBL/GenBank/DDBJ databases">
        <authorList>
            <person name="Lavstsen T."/>
            <person name="Jespersen J.S."/>
        </authorList>
    </citation>
    <scope>NUCLEOTIDE SEQUENCE</scope>
    <source>
        <tissue evidence="13">Brain</tissue>
    </source>
</reference>
<feature type="domain" description="C2H2-type" evidence="11">
    <location>
        <begin position="374"/>
        <end position="401"/>
    </location>
</feature>
<feature type="domain" description="C2H2-type" evidence="11">
    <location>
        <begin position="459"/>
        <end position="486"/>
    </location>
</feature>
<evidence type="ECO:0000256" key="10">
    <source>
        <dbReference type="SAM" id="MobiDB-lite"/>
    </source>
</evidence>
<dbReference type="PROSITE" id="PS50157">
    <property type="entry name" value="ZINC_FINGER_C2H2_2"/>
    <property type="match status" value="6"/>
</dbReference>
<dbReference type="InterPro" id="IPR013087">
    <property type="entry name" value="Znf_C2H2_type"/>
</dbReference>
<protein>
    <submittedName>
        <fullName evidence="13">Uncharacterized protein</fullName>
    </submittedName>
</protein>
<dbReference type="PANTHER" id="PTHR24406">
    <property type="entry name" value="TRANSCRIPTIONAL REPRESSOR CTCFL-RELATED"/>
    <property type="match status" value="1"/>
</dbReference>
<organism evidence="13">
    <name type="scientific">Nothobranchius kadleci</name>
    <name type="common">African annual killifish</name>
    <dbReference type="NCBI Taxonomy" id="1051664"/>
    <lineage>
        <taxon>Eukaryota</taxon>
        <taxon>Metazoa</taxon>
        <taxon>Chordata</taxon>
        <taxon>Craniata</taxon>
        <taxon>Vertebrata</taxon>
        <taxon>Euteleostomi</taxon>
        <taxon>Actinopterygii</taxon>
        <taxon>Neopterygii</taxon>
        <taxon>Teleostei</taxon>
        <taxon>Neoteleostei</taxon>
        <taxon>Acanthomorphata</taxon>
        <taxon>Ovalentaria</taxon>
        <taxon>Atherinomorphae</taxon>
        <taxon>Cyprinodontiformes</taxon>
        <taxon>Nothobranchiidae</taxon>
        <taxon>Nothobranchius</taxon>
    </lineage>
</organism>
<dbReference type="FunFam" id="3.30.160.60:FF:000446">
    <property type="entry name" value="Zinc finger protein"/>
    <property type="match status" value="1"/>
</dbReference>
<accession>A0A1A8DLP7</accession>
<evidence type="ECO:0000259" key="11">
    <source>
        <dbReference type="PROSITE" id="PS50157"/>
    </source>
</evidence>